<dbReference type="OMA" id="DSKWEFR"/>
<dbReference type="EMBL" id="CH408157">
    <property type="protein sequence ID" value="EDK38305.2"/>
    <property type="molecule type" value="Genomic_DNA"/>
</dbReference>
<dbReference type="RefSeq" id="XP_001484674.2">
    <property type="nucleotide sequence ID" value="XM_001484624.1"/>
</dbReference>
<dbReference type="KEGG" id="pgu:PGUG_02404"/>
<keyword evidence="7" id="KW-1185">Reference proteome</keyword>
<keyword evidence="4" id="KW-0418">Kinase</keyword>
<evidence type="ECO:0000256" key="5">
    <source>
        <dbReference type="ARBA" id="ARBA00022840"/>
    </source>
</evidence>
<dbReference type="UniPathway" id="UPA00057"/>
<sequence length="277" mass="31422">MKYKIRFTIVLRSLIALHRKKVGSGFDVATAVYGSIIYNRFSPRVVNKIYQDRFFEDKTPTTKKAFVDHLTSVVDSKWEFRHAAWGLPPGIRLVMGDIKGGSETPKLVSKVLKWRAENPKESDELYSKLEEANSQFILSVVSLRLLHSQDKETYQYWLEKLTHEAPVAKNNPFYGITERFTTIRKYLRELTKVTGAEIEPPEQTKLLDACTTIEGCLGGVVPGAGGYDAICLLIAEKAIPSFVEKTKSDSRFAAVSWLRLHEETEGLRSEDPNSYEI</sequence>
<dbReference type="GO" id="GO:0005777">
    <property type="term" value="C:peroxisome"/>
    <property type="evidence" value="ECO:0007669"/>
    <property type="project" value="TreeGrafter"/>
</dbReference>
<name>A5DGK3_PICGU</name>
<keyword evidence="5" id="KW-0067">ATP-binding</keyword>
<keyword evidence="2" id="KW-0808">Transferase</keyword>
<dbReference type="HOGENOM" id="CLU_1005128_0_0_1"/>
<dbReference type="InterPro" id="IPR035102">
    <property type="entry name" value="Phosphomevalonate_kinase"/>
</dbReference>
<dbReference type="OrthoDB" id="10262935at2759"/>
<dbReference type="PANTHER" id="PTHR31814:SF2">
    <property type="entry name" value="PHOSPHOMEVALONATE KINASE"/>
    <property type="match status" value="1"/>
</dbReference>
<gene>
    <name evidence="6" type="ORF">PGUG_02404</name>
</gene>
<protein>
    <submittedName>
        <fullName evidence="6">Uncharacterized protein</fullName>
    </submittedName>
</protein>
<dbReference type="GeneID" id="5126971"/>
<comment type="pathway">
    <text evidence="1">Isoprenoid biosynthesis; isopentenyl diphosphate biosynthesis via mevalonate pathway.</text>
</comment>
<dbReference type="InParanoid" id="A5DGK3"/>
<dbReference type="GO" id="GO:0010142">
    <property type="term" value="P:farnesyl diphosphate biosynthetic process, mevalonate pathway"/>
    <property type="evidence" value="ECO:0007669"/>
    <property type="project" value="TreeGrafter"/>
</dbReference>
<dbReference type="Proteomes" id="UP000001997">
    <property type="component" value="Unassembled WGS sequence"/>
</dbReference>
<dbReference type="GO" id="GO:0005524">
    <property type="term" value="F:ATP binding"/>
    <property type="evidence" value="ECO:0007669"/>
    <property type="project" value="UniProtKB-KW"/>
</dbReference>
<dbReference type="VEuPathDB" id="FungiDB:PGUG_02404"/>
<dbReference type="InterPro" id="IPR036554">
    <property type="entry name" value="GHMP_kinase_C_sf"/>
</dbReference>
<dbReference type="GO" id="GO:0006696">
    <property type="term" value="P:ergosterol biosynthetic process"/>
    <property type="evidence" value="ECO:0007669"/>
    <property type="project" value="TreeGrafter"/>
</dbReference>
<dbReference type="GO" id="GO:0004631">
    <property type="term" value="F:phosphomevalonate kinase activity"/>
    <property type="evidence" value="ECO:0007669"/>
    <property type="project" value="TreeGrafter"/>
</dbReference>
<dbReference type="FunCoup" id="A5DGK3">
    <property type="interactions" value="130"/>
</dbReference>
<keyword evidence="3" id="KW-0547">Nucleotide-binding</keyword>
<evidence type="ECO:0000313" key="7">
    <source>
        <dbReference type="Proteomes" id="UP000001997"/>
    </source>
</evidence>
<dbReference type="InterPro" id="IPR014721">
    <property type="entry name" value="Ribsml_uS5_D2-typ_fold_subgr"/>
</dbReference>
<dbReference type="Gene3D" id="3.30.70.890">
    <property type="entry name" value="GHMP kinase, C-terminal domain"/>
    <property type="match status" value="1"/>
</dbReference>
<dbReference type="STRING" id="294746.A5DGK3"/>
<accession>A5DGK3</accession>
<evidence type="ECO:0000256" key="4">
    <source>
        <dbReference type="ARBA" id="ARBA00022777"/>
    </source>
</evidence>
<dbReference type="SUPFAM" id="SSF55060">
    <property type="entry name" value="GHMP Kinase, C-terminal domain"/>
    <property type="match status" value="1"/>
</dbReference>
<dbReference type="Gene3D" id="3.30.230.10">
    <property type="match status" value="1"/>
</dbReference>
<evidence type="ECO:0000256" key="2">
    <source>
        <dbReference type="ARBA" id="ARBA00022679"/>
    </source>
</evidence>
<evidence type="ECO:0000313" key="6">
    <source>
        <dbReference type="EMBL" id="EDK38305.2"/>
    </source>
</evidence>
<reference evidence="6 7" key="1">
    <citation type="journal article" date="2009" name="Nature">
        <title>Evolution of pathogenicity and sexual reproduction in eight Candida genomes.</title>
        <authorList>
            <person name="Butler G."/>
            <person name="Rasmussen M.D."/>
            <person name="Lin M.F."/>
            <person name="Santos M.A."/>
            <person name="Sakthikumar S."/>
            <person name="Munro C.A."/>
            <person name="Rheinbay E."/>
            <person name="Grabherr M."/>
            <person name="Forche A."/>
            <person name="Reedy J.L."/>
            <person name="Agrafioti I."/>
            <person name="Arnaud M.B."/>
            <person name="Bates S."/>
            <person name="Brown A.J."/>
            <person name="Brunke S."/>
            <person name="Costanzo M.C."/>
            <person name="Fitzpatrick D.A."/>
            <person name="de Groot P.W."/>
            <person name="Harris D."/>
            <person name="Hoyer L.L."/>
            <person name="Hube B."/>
            <person name="Klis F.M."/>
            <person name="Kodira C."/>
            <person name="Lennard N."/>
            <person name="Logue M.E."/>
            <person name="Martin R."/>
            <person name="Neiman A.M."/>
            <person name="Nikolaou E."/>
            <person name="Quail M.A."/>
            <person name="Quinn J."/>
            <person name="Santos M.C."/>
            <person name="Schmitzberger F.F."/>
            <person name="Sherlock G."/>
            <person name="Shah P."/>
            <person name="Silverstein K.A."/>
            <person name="Skrzypek M.S."/>
            <person name="Soll D."/>
            <person name="Staggs R."/>
            <person name="Stansfield I."/>
            <person name="Stumpf M.P."/>
            <person name="Sudbery P.E."/>
            <person name="Srikantha T."/>
            <person name="Zeng Q."/>
            <person name="Berman J."/>
            <person name="Berriman M."/>
            <person name="Heitman J."/>
            <person name="Gow N.A."/>
            <person name="Lorenz M.C."/>
            <person name="Birren B.W."/>
            <person name="Kellis M."/>
            <person name="Cuomo C.A."/>
        </authorList>
    </citation>
    <scope>NUCLEOTIDE SEQUENCE [LARGE SCALE GENOMIC DNA]</scope>
    <source>
        <strain evidence="7">ATCC 6260 / CBS 566 / DSM 6381 / JCM 1539 / NBRC 10279 / NRRL Y-324</strain>
    </source>
</reference>
<organism evidence="6 7">
    <name type="scientific">Meyerozyma guilliermondii (strain ATCC 6260 / CBS 566 / DSM 6381 / JCM 1539 / NBRC 10279 / NRRL Y-324)</name>
    <name type="common">Yeast</name>
    <name type="synonym">Candida guilliermondii</name>
    <dbReference type="NCBI Taxonomy" id="294746"/>
    <lineage>
        <taxon>Eukaryota</taxon>
        <taxon>Fungi</taxon>
        <taxon>Dikarya</taxon>
        <taxon>Ascomycota</taxon>
        <taxon>Saccharomycotina</taxon>
        <taxon>Pichiomycetes</taxon>
        <taxon>Debaryomycetaceae</taxon>
        <taxon>Meyerozyma</taxon>
    </lineage>
</organism>
<evidence type="ECO:0000256" key="3">
    <source>
        <dbReference type="ARBA" id="ARBA00022741"/>
    </source>
</evidence>
<proteinExistence type="predicted"/>
<dbReference type="PANTHER" id="PTHR31814">
    <property type="match status" value="1"/>
</dbReference>
<dbReference type="eggNOG" id="KOG4519">
    <property type="taxonomic scope" value="Eukaryota"/>
</dbReference>
<evidence type="ECO:0000256" key="1">
    <source>
        <dbReference type="ARBA" id="ARBA00005092"/>
    </source>
</evidence>
<dbReference type="AlphaFoldDB" id="A5DGK3"/>
<dbReference type="GO" id="GO:0019287">
    <property type="term" value="P:isopentenyl diphosphate biosynthetic process, mevalonate pathway"/>
    <property type="evidence" value="ECO:0007669"/>
    <property type="project" value="UniProtKB-UniPathway"/>
</dbReference>